<accession>A0A370DTR1</accession>
<sequence>MALMKDVRFVGSSLDDLKHFPAGARREAGFELSNVQAGLQPSDWKPMNTVGAGAVEIRIKDAAGIYRVIYVARFEEAIYVLHAFQKKTRKTRKADIELAKARYKALAEQRKQK</sequence>
<organism evidence="1 2">
    <name type="scientific">endosymbiont of Escarpia spicata</name>
    <dbReference type="NCBI Taxonomy" id="2200908"/>
    <lineage>
        <taxon>Bacteria</taxon>
        <taxon>Pseudomonadati</taxon>
        <taxon>Pseudomonadota</taxon>
        <taxon>Gammaproteobacteria</taxon>
        <taxon>sulfur-oxidizing symbionts</taxon>
    </lineage>
</organism>
<proteinExistence type="predicted"/>
<dbReference type="InterPro" id="IPR009241">
    <property type="entry name" value="HigB-like"/>
</dbReference>
<evidence type="ECO:0000313" key="2">
    <source>
        <dbReference type="Proteomes" id="UP000254771"/>
    </source>
</evidence>
<gene>
    <name evidence="1" type="ORF">DIZ78_03560</name>
</gene>
<evidence type="ECO:0008006" key="3">
    <source>
        <dbReference type="Google" id="ProtNLM"/>
    </source>
</evidence>
<keyword evidence="2" id="KW-1185">Reference proteome</keyword>
<dbReference type="Pfam" id="PF05973">
    <property type="entry name" value="Gp49"/>
    <property type="match status" value="1"/>
</dbReference>
<comment type="caution">
    <text evidence="1">The sequence shown here is derived from an EMBL/GenBank/DDBJ whole genome shotgun (WGS) entry which is preliminary data.</text>
</comment>
<protein>
    <recommendedName>
        <fullName evidence="3">Type II toxin-antitoxin system RelE/ParE family toxin</fullName>
    </recommendedName>
</protein>
<evidence type="ECO:0000313" key="1">
    <source>
        <dbReference type="EMBL" id="RDH87941.1"/>
    </source>
</evidence>
<dbReference type="EMBL" id="QFXE01000005">
    <property type="protein sequence ID" value="RDH87941.1"/>
    <property type="molecule type" value="Genomic_DNA"/>
</dbReference>
<dbReference type="AlphaFoldDB" id="A0A370DTR1"/>
<name>A0A370DTR1_9GAMM</name>
<reference evidence="1 2" key="1">
    <citation type="journal article" date="2018" name="ISME J.">
        <title>Endosymbiont genomes yield clues of tubeworm success.</title>
        <authorList>
            <person name="Li Y."/>
            <person name="Liles M.R."/>
            <person name="Halanych K.M."/>
        </authorList>
    </citation>
    <scope>NUCLEOTIDE SEQUENCE [LARGE SCALE GENOMIC DNA]</scope>
    <source>
        <strain evidence="1">A1462</strain>
    </source>
</reference>
<dbReference type="Proteomes" id="UP000254771">
    <property type="component" value="Unassembled WGS sequence"/>
</dbReference>